<evidence type="ECO:0000313" key="4">
    <source>
        <dbReference type="Proteomes" id="UP001608902"/>
    </source>
</evidence>
<reference evidence="3 4" key="1">
    <citation type="submission" date="2024-08" db="EMBL/GenBank/DDBJ databases">
        <title>Gnathostoma spinigerum genome.</title>
        <authorList>
            <person name="Gonzalez-Bertolin B."/>
            <person name="Monzon S."/>
            <person name="Zaballos A."/>
            <person name="Jimenez P."/>
            <person name="Dekumyoy P."/>
            <person name="Varona S."/>
            <person name="Cuesta I."/>
            <person name="Sumanam S."/>
            <person name="Adisakwattana P."/>
            <person name="Gasser R.B."/>
            <person name="Hernandez-Gonzalez A."/>
            <person name="Young N.D."/>
            <person name="Perteguer M.J."/>
        </authorList>
    </citation>
    <scope>NUCLEOTIDE SEQUENCE [LARGE SCALE GENOMIC DNA]</scope>
    <source>
        <strain evidence="3">AL3</strain>
        <tissue evidence="3">Liver</tissue>
    </source>
</reference>
<feature type="compositionally biased region" description="Polar residues" evidence="2">
    <location>
        <begin position="153"/>
        <end position="167"/>
    </location>
</feature>
<keyword evidence="4" id="KW-1185">Reference proteome</keyword>
<sequence>MRKINDMDEERRLRRPKKPNFTAEERMYLVRNYVDNVLEYNRGFTAATRGDAKHGRTRLLEKWAKELTAFGVAERTTGEIEQKLRDYMKKIIGNNRRPAKRPLSPAAELLSTVMPQLSNSNDDRTATANDPSTDYANFLLRQHRAESDEPNDNGVSHPQPIENNVSRNVTDNSHINFTEEASSTDLGLLPELPLQLADTARLQRSLLNQQLDNARTEHAIKLVLLESLRIEQRIKALELKRKKIELDRLRLDRLDRSDTSLEDDTSKSLTNGDLSLINQIFESEMVE</sequence>
<accession>A0ABD6EWF4</accession>
<feature type="region of interest" description="Disordered" evidence="2">
    <location>
        <begin position="146"/>
        <end position="167"/>
    </location>
</feature>
<name>A0ABD6EWF4_9BILA</name>
<organism evidence="3 4">
    <name type="scientific">Gnathostoma spinigerum</name>
    <dbReference type="NCBI Taxonomy" id="75299"/>
    <lineage>
        <taxon>Eukaryota</taxon>
        <taxon>Metazoa</taxon>
        <taxon>Ecdysozoa</taxon>
        <taxon>Nematoda</taxon>
        <taxon>Chromadorea</taxon>
        <taxon>Rhabditida</taxon>
        <taxon>Spirurina</taxon>
        <taxon>Gnathostomatomorpha</taxon>
        <taxon>Gnathostomatoidea</taxon>
        <taxon>Gnathostomatidae</taxon>
        <taxon>Gnathostoma</taxon>
    </lineage>
</organism>
<protein>
    <recommendedName>
        <fullName evidence="5">Regulatory protein zeste</fullName>
    </recommendedName>
</protein>
<keyword evidence="1" id="KW-0175">Coiled coil</keyword>
<dbReference type="EMBL" id="JBGFUD010007112">
    <property type="protein sequence ID" value="MFH4981388.1"/>
    <property type="molecule type" value="Genomic_DNA"/>
</dbReference>
<evidence type="ECO:0000313" key="3">
    <source>
        <dbReference type="EMBL" id="MFH4981388.1"/>
    </source>
</evidence>
<gene>
    <name evidence="3" type="ORF">AB6A40_008097</name>
</gene>
<dbReference type="Proteomes" id="UP001608902">
    <property type="component" value="Unassembled WGS sequence"/>
</dbReference>
<comment type="caution">
    <text evidence="3">The sequence shown here is derived from an EMBL/GenBank/DDBJ whole genome shotgun (WGS) entry which is preliminary data.</text>
</comment>
<feature type="coiled-coil region" evidence="1">
    <location>
        <begin position="197"/>
        <end position="247"/>
    </location>
</feature>
<dbReference type="AlphaFoldDB" id="A0ABD6EWF4"/>
<evidence type="ECO:0008006" key="5">
    <source>
        <dbReference type="Google" id="ProtNLM"/>
    </source>
</evidence>
<evidence type="ECO:0000256" key="1">
    <source>
        <dbReference type="SAM" id="Coils"/>
    </source>
</evidence>
<proteinExistence type="predicted"/>
<evidence type="ECO:0000256" key="2">
    <source>
        <dbReference type="SAM" id="MobiDB-lite"/>
    </source>
</evidence>